<reference evidence="1 2" key="1">
    <citation type="journal article" date="2016" name="Nat. Commun.">
        <title>Ectomycorrhizal ecology is imprinted in the genome of the dominant symbiotic fungus Cenococcum geophilum.</title>
        <authorList>
            <consortium name="DOE Joint Genome Institute"/>
            <person name="Peter M."/>
            <person name="Kohler A."/>
            <person name="Ohm R.A."/>
            <person name="Kuo A."/>
            <person name="Krutzmann J."/>
            <person name="Morin E."/>
            <person name="Arend M."/>
            <person name="Barry K.W."/>
            <person name="Binder M."/>
            <person name="Choi C."/>
            <person name="Clum A."/>
            <person name="Copeland A."/>
            <person name="Grisel N."/>
            <person name="Haridas S."/>
            <person name="Kipfer T."/>
            <person name="LaButti K."/>
            <person name="Lindquist E."/>
            <person name="Lipzen A."/>
            <person name="Maire R."/>
            <person name="Meier B."/>
            <person name="Mihaltcheva S."/>
            <person name="Molinier V."/>
            <person name="Murat C."/>
            <person name="Poggeler S."/>
            <person name="Quandt C.A."/>
            <person name="Sperisen C."/>
            <person name="Tritt A."/>
            <person name="Tisserant E."/>
            <person name="Crous P.W."/>
            <person name="Henrissat B."/>
            <person name="Nehls U."/>
            <person name="Egli S."/>
            <person name="Spatafora J.W."/>
            <person name="Grigoriev I.V."/>
            <person name="Martin F.M."/>
        </authorList>
    </citation>
    <scope>NUCLEOTIDE SEQUENCE [LARGE SCALE GENOMIC DNA]</scope>
    <source>
        <strain evidence="1 2">CBS 207.34</strain>
    </source>
</reference>
<organism evidence="1 2">
    <name type="scientific">Glonium stellatum</name>
    <dbReference type="NCBI Taxonomy" id="574774"/>
    <lineage>
        <taxon>Eukaryota</taxon>
        <taxon>Fungi</taxon>
        <taxon>Dikarya</taxon>
        <taxon>Ascomycota</taxon>
        <taxon>Pezizomycotina</taxon>
        <taxon>Dothideomycetes</taxon>
        <taxon>Pleosporomycetidae</taxon>
        <taxon>Gloniales</taxon>
        <taxon>Gloniaceae</taxon>
        <taxon>Glonium</taxon>
    </lineage>
</organism>
<accession>A0A8E2JR64</accession>
<dbReference type="PANTHER" id="PTHR24148:SF64">
    <property type="entry name" value="HETEROKARYON INCOMPATIBILITY DOMAIN-CONTAINING PROTEIN"/>
    <property type="match status" value="1"/>
</dbReference>
<sequence>MGDADVPKEFEYFSDGAKFCKKGFYGRNHKTVEQRAWAALDKLVRQPWWSRVWVLQEVVVPESDPLLNAIDLRDKVFALVGLAPEEDCLVLAPGYSKSMAQVYMETIKYIITKPGRLDILSFNTNSENEQIPSWVPDWSLGSSQLYPLWSRTTYRASWSTPACVHPSRDGPLSNQNLLVLDGILFDEMRIVSDIITPDPPSVNDPLGFTRCIRTLEGMILMDICLQQS</sequence>
<evidence type="ECO:0000313" key="1">
    <source>
        <dbReference type="EMBL" id="OCL06524.1"/>
    </source>
</evidence>
<dbReference type="EMBL" id="KV750043">
    <property type="protein sequence ID" value="OCL06524.1"/>
    <property type="molecule type" value="Genomic_DNA"/>
</dbReference>
<dbReference type="AlphaFoldDB" id="A0A8E2JR64"/>
<keyword evidence="2" id="KW-1185">Reference proteome</keyword>
<gene>
    <name evidence="1" type="ORF">AOQ84DRAFT_378525</name>
</gene>
<name>A0A8E2JR64_9PEZI</name>
<protein>
    <recommendedName>
        <fullName evidence="3">Heterokaryon incompatibility domain-containing protein</fullName>
    </recommendedName>
</protein>
<dbReference type="InterPro" id="IPR052895">
    <property type="entry name" value="HetReg/Transcr_Mod"/>
</dbReference>
<dbReference type="OrthoDB" id="2157530at2759"/>
<dbReference type="PANTHER" id="PTHR24148">
    <property type="entry name" value="ANKYRIN REPEAT DOMAIN-CONTAINING PROTEIN 39 HOMOLOG-RELATED"/>
    <property type="match status" value="1"/>
</dbReference>
<evidence type="ECO:0000313" key="2">
    <source>
        <dbReference type="Proteomes" id="UP000250140"/>
    </source>
</evidence>
<dbReference type="Proteomes" id="UP000250140">
    <property type="component" value="Unassembled WGS sequence"/>
</dbReference>
<evidence type="ECO:0008006" key="3">
    <source>
        <dbReference type="Google" id="ProtNLM"/>
    </source>
</evidence>
<proteinExistence type="predicted"/>